<dbReference type="InterPro" id="IPR030678">
    <property type="entry name" value="Peptide/Ni-bd"/>
</dbReference>
<evidence type="ECO:0000256" key="2">
    <source>
        <dbReference type="ARBA" id="ARBA00022448"/>
    </source>
</evidence>
<comment type="similarity">
    <text evidence="1">Belongs to the bacterial solute-binding protein 5 family.</text>
</comment>
<name>A0A2M7TG39_9BACT</name>
<accession>A0A2M7TG39</accession>
<reference evidence="6" key="1">
    <citation type="submission" date="2017-09" db="EMBL/GenBank/DDBJ databases">
        <title>Depth-based differentiation of microbial function through sediment-hosted aquifers and enrichment of novel symbionts in the deep terrestrial subsurface.</title>
        <authorList>
            <person name="Probst A.J."/>
            <person name="Ladd B."/>
            <person name="Jarett J.K."/>
            <person name="Geller-Mcgrath D.E."/>
            <person name="Sieber C.M.K."/>
            <person name="Emerson J.B."/>
            <person name="Anantharaman K."/>
            <person name="Thomas B.C."/>
            <person name="Malmstrom R."/>
            <person name="Stieglmeier M."/>
            <person name="Klingl A."/>
            <person name="Woyke T."/>
            <person name="Ryan C.M."/>
            <person name="Banfield J.F."/>
        </authorList>
    </citation>
    <scope>NUCLEOTIDE SEQUENCE [LARGE SCALE GENOMIC DNA]</scope>
</reference>
<dbReference type="SUPFAM" id="SSF53850">
    <property type="entry name" value="Periplasmic binding protein-like II"/>
    <property type="match status" value="1"/>
</dbReference>
<comment type="caution">
    <text evidence="5">The sequence shown here is derived from an EMBL/GenBank/DDBJ whole genome shotgun (WGS) entry which is preliminary data.</text>
</comment>
<dbReference type="PANTHER" id="PTHR30290:SF9">
    <property type="entry name" value="OLIGOPEPTIDE-BINDING PROTEIN APPA"/>
    <property type="match status" value="1"/>
</dbReference>
<dbReference type="Pfam" id="PF00496">
    <property type="entry name" value="SBP_bac_5"/>
    <property type="match status" value="1"/>
</dbReference>
<evidence type="ECO:0000313" key="5">
    <source>
        <dbReference type="EMBL" id="PIZ44947.1"/>
    </source>
</evidence>
<feature type="domain" description="Solute-binding protein family 5" evidence="4">
    <location>
        <begin position="88"/>
        <end position="458"/>
    </location>
</feature>
<dbReference type="AlphaFoldDB" id="A0A2M7TG39"/>
<dbReference type="Gene3D" id="3.10.105.10">
    <property type="entry name" value="Dipeptide-binding Protein, Domain 3"/>
    <property type="match status" value="1"/>
</dbReference>
<evidence type="ECO:0000256" key="3">
    <source>
        <dbReference type="ARBA" id="ARBA00022729"/>
    </source>
</evidence>
<organism evidence="5 6">
    <name type="scientific">Candidatus Wolfebacteria bacterium CG_4_10_14_0_2_um_filter_39_18</name>
    <dbReference type="NCBI Taxonomy" id="1975061"/>
    <lineage>
        <taxon>Bacteria</taxon>
        <taxon>Candidatus Wolfeibacteriota</taxon>
    </lineage>
</organism>
<keyword evidence="3" id="KW-0732">Signal</keyword>
<dbReference type="PANTHER" id="PTHR30290">
    <property type="entry name" value="PERIPLASMIC BINDING COMPONENT OF ABC TRANSPORTER"/>
    <property type="match status" value="1"/>
</dbReference>
<protein>
    <recommendedName>
        <fullName evidence="4">Solute-binding protein family 5 domain-containing protein</fullName>
    </recommendedName>
</protein>
<dbReference type="InterPro" id="IPR000914">
    <property type="entry name" value="SBP_5_dom"/>
</dbReference>
<proteinExistence type="inferred from homology"/>
<dbReference type="GO" id="GO:0015833">
    <property type="term" value="P:peptide transport"/>
    <property type="evidence" value="ECO:0007669"/>
    <property type="project" value="TreeGrafter"/>
</dbReference>
<dbReference type="PIRSF" id="PIRSF002741">
    <property type="entry name" value="MppA"/>
    <property type="match status" value="1"/>
</dbReference>
<dbReference type="CDD" id="cd08513">
    <property type="entry name" value="PBP2_thermophilic_Hb8_like"/>
    <property type="match status" value="1"/>
</dbReference>
<dbReference type="GO" id="GO:1904680">
    <property type="term" value="F:peptide transmembrane transporter activity"/>
    <property type="evidence" value="ECO:0007669"/>
    <property type="project" value="TreeGrafter"/>
</dbReference>
<dbReference type="EMBL" id="PFNM01000028">
    <property type="protein sequence ID" value="PIZ44947.1"/>
    <property type="molecule type" value="Genomic_DNA"/>
</dbReference>
<keyword evidence="2" id="KW-0813">Transport</keyword>
<evidence type="ECO:0000256" key="1">
    <source>
        <dbReference type="ARBA" id="ARBA00005695"/>
    </source>
</evidence>
<dbReference type="GO" id="GO:0042597">
    <property type="term" value="C:periplasmic space"/>
    <property type="evidence" value="ECO:0007669"/>
    <property type="project" value="UniProtKB-ARBA"/>
</dbReference>
<evidence type="ECO:0000313" key="6">
    <source>
        <dbReference type="Proteomes" id="UP000230553"/>
    </source>
</evidence>
<evidence type="ECO:0000259" key="4">
    <source>
        <dbReference type="Pfam" id="PF00496"/>
    </source>
</evidence>
<dbReference type="GO" id="GO:0043190">
    <property type="term" value="C:ATP-binding cassette (ABC) transporter complex"/>
    <property type="evidence" value="ECO:0007669"/>
    <property type="project" value="InterPro"/>
</dbReference>
<dbReference type="Gene3D" id="3.40.190.10">
    <property type="entry name" value="Periplasmic binding protein-like II"/>
    <property type="match status" value="1"/>
</dbReference>
<sequence>MIFLIKIFKSFSKKEKLLFVVSLLAFFLSFVFWTANIFSQRTVLAAVSGGEYTEGIVGQPSFINPVLSLPSGADSDINELIFSRLSDLSDSVKMSENGKVWNIRLKADIFWDDKQPITSRDIDFTIKKIQNSDTQSPLESMWRGAQTEIISKLEMKVALSKPYFFFDETLKNLMIIPAHLFSETPAANIKISDYNLEPTGNGPFKFQSFKKEKSGFISEYKFVRNEAYFGKKPYIESMVFKFYKNEDELISAFNSGEISGFGGVSAKNLKKISINSKIFSLMMPRYYALFFNSYAQKNLAGENVRIALDYATDKKKIIDEVFNGDAIVADGPVVLGMNGYSQKVSFESVFSPEKAASILDADGWRVGEDGVRWKTVKKETSRLEFNLISPKVQFLEDAANIIASDWARIGVKLNVLAKSSEEIDEIIKTRNYEIIIFGNSFTSYNNPDLSSFWYSSQKFYPGLNLSLYENKSVDNLIEISRETMNDSKRQSALSSLQSLIVGDQPAVFLFSPDYTYISKPQLEGFEETEINSASGRFKNIENWYIK</sequence>
<gene>
    <name evidence="5" type="ORF">COY31_01360</name>
</gene>
<dbReference type="Proteomes" id="UP000230553">
    <property type="component" value="Unassembled WGS sequence"/>
</dbReference>
<dbReference type="InterPro" id="IPR039424">
    <property type="entry name" value="SBP_5"/>
</dbReference>
<dbReference type="Gene3D" id="3.90.76.10">
    <property type="entry name" value="Dipeptide-binding Protein, Domain 1"/>
    <property type="match status" value="1"/>
</dbReference>
<feature type="non-terminal residue" evidence="5">
    <location>
        <position position="546"/>
    </location>
</feature>